<evidence type="ECO:0000313" key="3">
    <source>
        <dbReference type="Proteomes" id="UP001206595"/>
    </source>
</evidence>
<dbReference type="GeneID" id="75918362"/>
<protein>
    <recommendedName>
        <fullName evidence="1">Single-stranded DNA binding protein Ssb-like OB fold domain-containing protein</fullName>
    </recommendedName>
</protein>
<dbReference type="RefSeq" id="XP_051444847.1">
    <property type="nucleotide sequence ID" value="XM_051593020.1"/>
</dbReference>
<dbReference type="Proteomes" id="UP001206595">
    <property type="component" value="Unassembled WGS sequence"/>
</dbReference>
<dbReference type="Pfam" id="PF21473">
    <property type="entry name" value="OB_Ssb-like"/>
    <property type="match status" value="1"/>
</dbReference>
<name>A0AAD5HFA4_UMBRA</name>
<organism evidence="2 3">
    <name type="scientific">Umbelopsis ramanniana AG</name>
    <dbReference type="NCBI Taxonomy" id="1314678"/>
    <lineage>
        <taxon>Eukaryota</taxon>
        <taxon>Fungi</taxon>
        <taxon>Fungi incertae sedis</taxon>
        <taxon>Mucoromycota</taxon>
        <taxon>Mucoromycotina</taxon>
        <taxon>Umbelopsidomycetes</taxon>
        <taxon>Umbelopsidales</taxon>
        <taxon>Umbelopsidaceae</taxon>
        <taxon>Umbelopsis</taxon>
    </lineage>
</organism>
<evidence type="ECO:0000259" key="1">
    <source>
        <dbReference type="Pfam" id="PF21473"/>
    </source>
</evidence>
<dbReference type="Gene3D" id="2.40.50.140">
    <property type="entry name" value="Nucleic acid-binding proteins"/>
    <property type="match status" value="1"/>
</dbReference>
<reference evidence="2" key="2">
    <citation type="journal article" date="2022" name="Proc. Natl. Acad. Sci. U.S.A.">
        <title>Diploid-dominant life cycles characterize the early evolution of Fungi.</title>
        <authorList>
            <person name="Amses K.R."/>
            <person name="Simmons D.R."/>
            <person name="Longcore J.E."/>
            <person name="Mondo S.J."/>
            <person name="Seto K."/>
            <person name="Jeronimo G.H."/>
            <person name="Bonds A.E."/>
            <person name="Quandt C.A."/>
            <person name="Davis W.J."/>
            <person name="Chang Y."/>
            <person name="Federici B.A."/>
            <person name="Kuo A."/>
            <person name="LaButti K."/>
            <person name="Pangilinan J."/>
            <person name="Andreopoulos W."/>
            <person name="Tritt A."/>
            <person name="Riley R."/>
            <person name="Hundley H."/>
            <person name="Johnson J."/>
            <person name="Lipzen A."/>
            <person name="Barry K."/>
            <person name="Lang B.F."/>
            <person name="Cuomo C.A."/>
            <person name="Buchler N.E."/>
            <person name="Grigoriev I.V."/>
            <person name="Spatafora J.W."/>
            <person name="Stajich J.E."/>
            <person name="James T.Y."/>
        </authorList>
    </citation>
    <scope>NUCLEOTIDE SEQUENCE</scope>
    <source>
        <strain evidence="2">AG</strain>
    </source>
</reference>
<comment type="caution">
    <text evidence="2">The sequence shown here is derived from an EMBL/GenBank/DDBJ whole genome shotgun (WGS) entry which is preliminary data.</text>
</comment>
<evidence type="ECO:0000313" key="2">
    <source>
        <dbReference type="EMBL" id="KAI8579843.1"/>
    </source>
</evidence>
<dbReference type="InterPro" id="IPR012340">
    <property type="entry name" value="NA-bd_OB-fold"/>
</dbReference>
<reference evidence="2" key="1">
    <citation type="submission" date="2021-06" db="EMBL/GenBank/DDBJ databases">
        <authorList>
            <consortium name="DOE Joint Genome Institute"/>
            <person name="Mondo S.J."/>
            <person name="Amses K.R."/>
            <person name="Simmons D.R."/>
            <person name="Longcore J.E."/>
            <person name="Seto K."/>
            <person name="Alves G.H."/>
            <person name="Bonds A.E."/>
            <person name="Quandt C.A."/>
            <person name="Davis W.J."/>
            <person name="Chang Y."/>
            <person name="Letcher P.M."/>
            <person name="Powell M.J."/>
            <person name="Kuo A."/>
            <person name="Labutti K."/>
            <person name="Pangilinan J."/>
            <person name="Andreopoulos W."/>
            <person name="Tritt A."/>
            <person name="Riley R."/>
            <person name="Hundley H."/>
            <person name="Johnson J."/>
            <person name="Lipzen A."/>
            <person name="Barry K."/>
            <person name="Berbee M.L."/>
            <person name="Buchler N.E."/>
            <person name="Grigoriev I.V."/>
            <person name="Spatafora J.W."/>
            <person name="Stajich J.E."/>
            <person name="James T.Y."/>
        </authorList>
    </citation>
    <scope>NUCLEOTIDE SEQUENCE</scope>
    <source>
        <strain evidence="2">AG</strain>
    </source>
</reference>
<dbReference type="PANTHER" id="PTHR31472:SF5">
    <property type="entry name" value="OS05G0244600 PROTEIN"/>
    <property type="match status" value="1"/>
</dbReference>
<feature type="domain" description="Single-stranded DNA binding protein Ssb-like OB fold" evidence="1">
    <location>
        <begin position="6"/>
        <end position="90"/>
    </location>
</feature>
<gene>
    <name evidence="2" type="ORF">K450DRAFT_271675</name>
</gene>
<keyword evidence="3" id="KW-1185">Reference proteome</keyword>
<dbReference type="InterPro" id="IPR048970">
    <property type="entry name" value="OB_Ssb-like"/>
</dbReference>
<dbReference type="PANTHER" id="PTHR31472">
    <property type="entry name" value="OS05G0244600 PROTEIN"/>
    <property type="match status" value="1"/>
</dbReference>
<dbReference type="AlphaFoldDB" id="A0AAD5HFA4"/>
<sequence>MNVFELVPDQHSLDLSVQVVSLLTKATYTHEKTGEIIQVAEYLVADPTAQVIFKAEADQIHMLEQHQHVRLLNARTTALHGHLRIVVDQHEKFGGRVLPDTEAIDIPLPSSLPNISDVEFTLS</sequence>
<dbReference type="EMBL" id="MU620917">
    <property type="protein sequence ID" value="KAI8579843.1"/>
    <property type="molecule type" value="Genomic_DNA"/>
</dbReference>
<dbReference type="SUPFAM" id="SSF50249">
    <property type="entry name" value="Nucleic acid-binding proteins"/>
    <property type="match status" value="1"/>
</dbReference>
<accession>A0AAD5HFA4</accession>
<proteinExistence type="predicted"/>